<dbReference type="Proteomes" id="UP000305067">
    <property type="component" value="Unassembled WGS sequence"/>
</dbReference>
<dbReference type="EMBL" id="ML178825">
    <property type="protein sequence ID" value="TFL01208.1"/>
    <property type="molecule type" value="Genomic_DNA"/>
</dbReference>
<reference evidence="1 2" key="1">
    <citation type="journal article" date="2019" name="Nat. Ecol. Evol.">
        <title>Megaphylogeny resolves global patterns of mushroom evolution.</title>
        <authorList>
            <person name="Varga T."/>
            <person name="Krizsan K."/>
            <person name="Foldi C."/>
            <person name="Dima B."/>
            <person name="Sanchez-Garcia M."/>
            <person name="Sanchez-Ramirez S."/>
            <person name="Szollosi G.J."/>
            <person name="Szarkandi J.G."/>
            <person name="Papp V."/>
            <person name="Albert L."/>
            <person name="Andreopoulos W."/>
            <person name="Angelini C."/>
            <person name="Antonin V."/>
            <person name="Barry K.W."/>
            <person name="Bougher N.L."/>
            <person name="Buchanan P."/>
            <person name="Buyck B."/>
            <person name="Bense V."/>
            <person name="Catcheside P."/>
            <person name="Chovatia M."/>
            <person name="Cooper J."/>
            <person name="Damon W."/>
            <person name="Desjardin D."/>
            <person name="Finy P."/>
            <person name="Geml J."/>
            <person name="Haridas S."/>
            <person name="Hughes K."/>
            <person name="Justo A."/>
            <person name="Karasinski D."/>
            <person name="Kautmanova I."/>
            <person name="Kiss B."/>
            <person name="Kocsube S."/>
            <person name="Kotiranta H."/>
            <person name="LaButti K.M."/>
            <person name="Lechner B.E."/>
            <person name="Liimatainen K."/>
            <person name="Lipzen A."/>
            <person name="Lukacs Z."/>
            <person name="Mihaltcheva S."/>
            <person name="Morgado L.N."/>
            <person name="Niskanen T."/>
            <person name="Noordeloos M.E."/>
            <person name="Ohm R.A."/>
            <person name="Ortiz-Santana B."/>
            <person name="Ovrebo C."/>
            <person name="Racz N."/>
            <person name="Riley R."/>
            <person name="Savchenko A."/>
            <person name="Shiryaev A."/>
            <person name="Soop K."/>
            <person name="Spirin V."/>
            <person name="Szebenyi C."/>
            <person name="Tomsovsky M."/>
            <person name="Tulloss R.E."/>
            <person name="Uehling J."/>
            <person name="Grigoriev I.V."/>
            <person name="Vagvolgyi C."/>
            <person name="Papp T."/>
            <person name="Martin F.M."/>
            <person name="Miettinen O."/>
            <person name="Hibbett D.S."/>
            <person name="Nagy L.G."/>
        </authorList>
    </citation>
    <scope>NUCLEOTIDE SEQUENCE [LARGE SCALE GENOMIC DNA]</scope>
    <source>
        <strain evidence="1 2">CBS 309.79</strain>
    </source>
</reference>
<gene>
    <name evidence="1" type="ORF">BDV98DRAFT_73828</name>
</gene>
<protein>
    <submittedName>
        <fullName evidence="1">Uncharacterized protein</fullName>
    </submittedName>
</protein>
<organism evidence="1 2">
    <name type="scientific">Pterulicium gracile</name>
    <dbReference type="NCBI Taxonomy" id="1884261"/>
    <lineage>
        <taxon>Eukaryota</taxon>
        <taxon>Fungi</taxon>
        <taxon>Dikarya</taxon>
        <taxon>Basidiomycota</taxon>
        <taxon>Agaricomycotina</taxon>
        <taxon>Agaricomycetes</taxon>
        <taxon>Agaricomycetidae</taxon>
        <taxon>Agaricales</taxon>
        <taxon>Pleurotineae</taxon>
        <taxon>Pterulaceae</taxon>
        <taxon>Pterulicium</taxon>
    </lineage>
</organism>
<keyword evidence="2" id="KW-1185">Reference proteome</keyword>
<evidence type="ECO:0000313" key="2">
    <source>
        <dbReference type="Proteomes" id="UP000305067"/>
    </source>
</evidence>
<sequence>MHTPTPAEAVVPQFYGYDVPTLEEEEIDDRPLGLDRNGQISGKGSIKKKYLSPMLLLEDCGNPIDIDKLSGDKKSEVFSLFLRLHTAVWLHKSTFPRNVVVREPDPSLQPLPPPSSRRAN</sequence>
<name>A0A5C3QIR8_9AGAR</name>
<accession>A0A5C3QIR8</accession>
<dbReference type="AlphaFoldDB" id="A0A5C3QIR8"/>
<dbReference type="OrthoDB" id="5327923at2759"/>
<evidence type="ECO:0000313" key="1">
    <source>
        <dbReference type="EMBL" id="TFL01208.1"/>
    </source>
</evidence>
<dbReference type="STRING" id="1884261.A0A5C3QIR8"/>
<proteinExistence type="predicted"/>